<dbReference type="SUPFAM" id="SSF47005">
    <property type="entry name" value="Peripheral subunit-binding domain of 2-oxo acid dehydrogenase complex"/>
    <property type="match status" value="1"/>
</dbReference>
<dbReference type="EMBL" id="BPQH01000003">
    <property type="protein sequence ID" value="GJD48453.1"/>
    <property type="molecule type" value="Genomic_DNA"/>
</dbReference>
<dbReference type="Gene3D" id="3.30.559.10">
    <property type="entry name" value="Chloramphenicol acetyltransferase-like domain"/>
    <property type="match status" value="1"/>
</dbReference>
<evidence type="ECO:0000259" key="10">
    <source>
        <dbReference type="PROSITE" id="PS50968"/>
    </source>
</evidence>
<dbReference type="InterPro" id="IPR036625">
    <property type="entry name" value="E3-bd_dom_sf"/>
</dbReference>
<dbReference type="Gene3D" id="4.10.320.10">
    <property type="entry name" value="E3-binding domain"/>
    <property type="match status" value="1"/>
</dbReference>
<evidence type="ECO:0000256" key="6">
    <source>
        <dbReference type="ARBA" id="ARBA00025211"/>
    </source>
</evidence>
<evidence type="ECO:0000259" key="11">
    <source>
        <dbReference type="PROSITE" id="PS51826"/>
    </source>
</evidence>
<evidence type="ECO:0000256" key="7">
    <source>
        <dbReference type="ARBA" id="ARBA00048370"/>
    </source>
</evidence>
<evidence type="ECO:0000313" key="13">
    <source>
        <dbReference type="Proteomes" id="UP001055167"/>
    </source>
</evidence>
<comment type="catalytic activity">
    <reaction evidence="7 8">
        <text>N(6)-[(R)-dihydrolipoyl]-L-lysyl-[protein] + acetyl-CoA = N(6)-[(R)-S(8)-acetyldihydrolipoyl]-L-lysyl-[protein] + CoA</text>
        <dbReference type="Rhea" id="RHEA:17017"/>
        <dbReference type="Rhea" id="RHEA-COMP:10475"/>
        <dbReference type="Rhea" id="RHEA-COMP:10478"/>
        <dbReference type="ChEBI" id="CHEBI:57287"/>
        <dbReference type="ChEBI" id="CHEBI:57288"/>
        <dbReference type="ChEBI" id="CHEBI:83100"/>
        <dbReference type="ChEBI" id="CHEBI:83111"/>
        <dbReference type="EC" id="2.3.1.12"/>
    </reaction>
</comment>
<dbReference type="Pfam" id="PF02817">
    <property type="entry name" value="E3_binding"/>
    <property type="match status" value="1"/>
</dbReference>
<feature type="domain" description="Lipoyl-binding" evidence="10">
    <location>
        <begin position="2"/>
        <end position="78"/>
    </location>
</feature>
<evidence type="ECO:0000256" key="5">
    <source>
        <dbReference type="ARBA" id="ARBA00023315"/>
    </source>
</evidence>
<dbReference type="InterPro" id="IPR000089">
    <property type="entry name" value="Biotin_lipoyl"/>
</dbReference>
<dbReference type="SUPFAM" id="SSF51230">
    <property type="entry name" value="Single hybrid motif"/>
    <property type="match status" value="1"/>
</dbReference>
<comment type="caution">
    <text evidence="12">The sequence shown here is derived from an EMBL/GenBank/DDBJ whole genome shotgun (WGS) entry which is preliminary data.</text>
</comment>
<feature type="compositionally biased region" description="Low complexity" evidence="9">
    <location>
        <begin position="230"/>
        <end position="239"/>
    </location>
</feature>
<dbReference type="Gene3D" id="2.40.50.100">
    <property type="match status" value="1"/>
</dbReference>
<feature type="compositionally biased region" description="Low complexity" evidence="9">
    <location>
        <begin position="105"/>
        <end position="122"/>
    </location>
</feature>
<dbReference type="PROSITE" id="PS00189">
    <property type="entry name" value="LIPOYL"/>
    <property type="match status" value="1"/>
</dbReference>
<dbReference type="InterPro" id="IPR011053">
    <property type="entry name" value="Single_hybrid_motif"/>
</dbReference>
<dbReference type="InterPro" id="IPR006257">
    <property type="entry name" value="LAT1"/>
</dbReference>
<feature type="compositionally biased region" description="Low complexity" evidence="9">
    <location>
        <begin position="163"/>
        <end position="177"/>
    </location>
</feature>
<dbReference type="InterPro" id="IPR001078">
    <property type="entry name" value="2-oxoacid_DH_actylTfrase"/>
</dbReference>
<dbReference type="NCBIfam" id="TIGR01349">
    <property type="entry name" value="PDHac_trf_mito"/>
    <property type="match status" value="1"/>
</dbReference>
<dbReference type="PANTHER" id="PTHR23151">
    <property type="entry name" value="DIHYDROLIPOAMIDE ACETYL/SUCCINYL-TRANSFERASE-RELATED"/>
    <property type="match status" value="1"/>
</dbReference>
<keyword evidence="12" id="KW-0670">Pyruvate</keyword>
<name>A0ABQ4QT18_9HYPH</name>
<dbReference type="CDD" id="cd06849">
    <property type="entry name" value="lipoyl_domain"/>
    <property type="match status" value="1"/>
</dbReference>
<keyword evidence="3 8" id="KW-0808">Transferase</keyword>
<comment type="subunit">
    <text evidence="2">Forms a 24-polypeptide structural core with octahedral symmetry.</text>
</comment>
<reference evidence="12" key="1">
    <citation type="journal article" date="2021" name="Front. Microbiol.">
        <title>Comprehensive Comparative Genomics and Phenotyping of Methylobacterium Species.</title>
        <authorList>
            <person name="Alessa O."/>
            <person name="Ogura Y."/>
            <person name="Fujitani Y."/>
            <person name="Takami H."/>
            <person name="Hayashi T."/>
            <person name="Sahin N."/>
            <person name="Tani A."/>
        </authorList>
    </citation>
    <scope>NUCLEOTIDE SEQUENCE</scope>
    <source>
        <strain evidence="12">KCTC 52305</strain>
    </source>
</reference>
<dbReference type="PANTHER" id="PTHR23151:SF90">
    <property type="entry name" value="DIHYDROLIPOYLLYSINE-RESIDUE ACETYLTRANSFERASE COMPONENT OF PYRUVATE DEHYDROGENASE COMPLEX, MITOCHONDRIAL-RELATED"/>
    <property type="match status" value="1"/>
</dbReference>
<feature type="domain" description="Peripheral subunit-binding (PSBD)" evidence="11">
    <location>
        <begin position="189"/>
        <end position="226"/>
    </location>
</feature>
<evidence type="ECO:0000256" key="2">
    <source>
        <dbReference type="ARBA" id="ARBA00011484"/>
    </source>
</evidence>
<comment type="cofactor">
    <cofactor evidence="8">
        <name>(R)-lipoate</name>
        <dbReference type="ChEBI" id="CHEBI:83088"/>
    </cofactor>
    <text evidence="8">Binds 1 lipoyl cofactor covalently.</text>
</comment>
<evidence type="ECO:0000256" key="1">
    <source>
        <dbReference type="ARBA" id="ARBA00007317"/>
    </source>
</evidence>
<sequence>MPINVLMPALSPTMEKGNLARWLKKEGDAVKSGDVLAEIETDKATMEVEAVDEGVLARIVVPEGTADVPVNDLIALIAGEGEDPGSVQAGAAEARTPPAQEAPPREAAPGKASGKPAGEASGKPAGEASGETPAPAASGENRTPGGGTMAYGRVDAAPDGAVPSAKPGAAPQAASAAPQAAARSGGRVFASPLARRIAGQEGLDLARVAGSGPHGRVIERDVRAALRDGAPGAAPAAEAGPREAAPEAAAPRGGAAAPAPGGAAAPPRAAGLTADQVKGMFEPGSYEEVPLDGMRRTIAKRLVESKQTVPHFYLSLDVELDALLALREQVNAGAGKDRDGKPAFKLSVNDFVIKALALALQRVPAANAVWAEDRILRLRHSDVGVAVAIEGGLFTPVIRRAEQKTLSTISAEMKDLAGRARTRKLKPGEYQGGTTAVSNLGMFGIKTFSAVINPPHGTILAVGAGEARVVARNGAPAVVQAMTVTLSCDHRVVDGALGAELLAAFKALVESPMGMLV</sequence>
<dbReference type="Pfam" id="PF00364">
    <property type="entry name" value="Biotin_lipoyl"/>
    <property type="match status" value="1"/>
</dbReference>
<comment type="function">
    <text evidence="6">The pyruvate dehydrogenase complex catalyzes the overall conversion of pyruvate to acetyl-CoA and CO(2). It contains multiple copies of three enzymatic components: pyruvate dehydrogenase (E1), dihydrolipoamide acetyltransferase (E2) and lipoamide dehydrogenase (E3).</text>
</comment>
<evidence type="ECO:0000256" key="8">
    <source>
        <dbReference type="RuleBase" id="RU361137"/>
    </source>
</evidence>
<dbReference type="EC" id="2.3.1.12" evidence="8"/>
<comment type="similarity">
    <text evidence="1 8">Belongs to the 2-oxoacid dehydrogenase family.</text>
</comment>
<evidence type="ECO:0000256" key="4">
    <source>
        <dbReference type="ARBA" id="ARBA00022823"/>
    </source>
</evidence>
<dbReference type="PROSITE" id="PS51826">
    <property type="entry name" value="PSBD"/>
    <property type="match status" value="1"/>
</dbReference>
<gene>
    <name evidence="12" type="primary">pdhC</name>
    <name evidence="12" type="ORF">OPKNFCMD_1172</name>
</gene>
<evidence type="ECO:0000313" key="12">
    <source>
        <dbReference type="EMBL" id="GJD48453.1"/>
    </source>
</evidence>
<evidence type="ECO:0000256" key="3">
    <source>
        <dbReference type="ARBA" id="ARBA00022679"/>
    </source>
</evidence>
<dbReference type="PROSITE" id="PS50968">
    <property type="entry name" value="BIOTINYL_LIPOYL"/>
    <property type="match status" value="1"/>
</dbReference>
<keyword evidence="5 8" id="KW-0012">Acyltransferase</keyword>
<feature type="region of interest" description="Disordered" evidence="9">
    <location>
        <begin position="230"/>
        <end position="269"/>
    </location>
</feature>
<dbReference type="Pfam" id="PF00198">
    <property type="entry name" value="2-oxoacid_dh"/>
    <property type="match status" value="1"/>
</dbReference>
<feature type="compositionally biased region" description="Low complexity" evidence="9">
    <location>
        <begin position="246"/>
        <end position="269"/>
    </location>
</feature>
<dbReference type="InterPro" id="IPR003016">
    <property type="entry name" value="2-oxoA_DH_lipoyl-BS"/>
</dbReference>
<proteinExistence type="inferred from homology"/>
<dbReference type="InterPro" id="IPR004167">
    <property type="entry name" value="PSBD"/>
</dbReference>
<keyword evidence="13" id="KW-1185">Reference proteome</keyword>
<reference evidence="12" key="2">
    <citation type="submission" date="2021-08" db="EMBL/GenBank/DDBJ databases">
        <authorList>
            <person name="Tani A."/>
            <person name="Ola A."/>
            <person name="Ogura Y."/>
            <person name="Katsura K."/>
            <person name="Hayashi T."/>
        </authorList>
    </citation>
    <scope>NUCLEOTIDE SEQUENCE</scope>
    <source>
        <strain evidence="12">KCTC 52305</strain>
    </source>
</reference>
<dbReference type="InterPro" id="IPR023213">
    <property type="entry name" value="CAT-like_dom_sf"/>
</dbReference>
<dbReference type="RefSeq" id="WP_238312954.1">
    <property type="nucleotide sequence ID" value="NZ_BPQH01000003.1"/>
</dbReference>
<dbReference type="Proteomes" id="UP001055167">
    <property type="component" value="Unassembled WGS sequence"/>
</dbReference>
<accession>A0ABQ4QT18</accession>
<feature type="region of interest" description="Disordered" evidence="9">
    <location>
        <begin position="84"/>
        <end position="177"/>
    </location>
</feature>
<dbReference type="SUPFAM" id="SSF52777">
    <property type="entry name" value="CoA-dependent acyltransferases"/>
    <property type="match status" value="1"/>
</dbReference>
<organism evidence="12 13">
    <name type="scientific">Methylobacterium crusticola</name>
    <dbReference type="NCBI Taxonomy" id="1697972"/>
    <lineage>
        <taxon>Bacteria</taxon>
        <taxon>Pseudomonadati</taxon>
        <taxon>Pseudomonadota</taxon>
        <taxon>Alphaproteobacteria</taxon>
        <taxon>Hyphomicrobiales</taxon>
        <taxon>Methylobacteriaceae</taxon>
        <taxon>Methylobacterium</taxon>
    </lineage>
</organism>
<keyword evidence="4 8" id="KW-0450">Lipoyl</keyword>
<protein>
    <recommendedName>
        <fullName evidence="8">Acetyltransferase component of pyruvate dehydrogenase complex</fullName>
        <ecNumber evidence="8">2.3.1.12</ecNumber>
    </recommendedName>
</protein>
<evidence type="ECO:0000256" key="9">
    <source>
        <dbReference type="SAM" id="MobiDB-lite"/>
    </source>
</evidence>
<dbReference type="InterPro" id="IPR045257">
    <property type="entry name" value="E2/Pdx1"/>
</dbReference>